<dbReference type="Proteomes" id="UP000502508">
    <property type="component" value="Chromosome"/>
</dbReference>
<reference evidence="1 2" key="1">
    <citation type="submission" date="2020-03" db="EMBL/GenBank/DDBJ databases">
        <title>Whole genome shotgun sequence of Phytohabitans flavus NBRC 107702.</title>
        <authorList>
            <person name="Komaki H."/>
            <person name="Tamura T."/>
        </authorList>
    </citation>
    <scope>NUCLEOTIDE SEQUENCE [LARGE SCALE GENOMIC DNA]</scope>
    <source>
        <strain evidence="1 2">NBRC 107702</strain>
    </source>
</reference>
<evidence type="ECO:0008006" key="3">
    <source>
        <dbReference type="Google" id="ProtNLM"/>
    </source>
</evidence>
<dbReference type="InterPro" id="IPR036388">
    <property type="entry name" value="WH-like_DNA-bd_sf"/>
</dbReference>
<evidence type="ECO:0000313" key="1">
    <source>
        <dbReference type="EMBL" id="BCB81272.1"/>
    </source>
</evidence>
<reference evidence="1 2" key="2">
    <citation type="submission" date="2020-03" db="EMBL/GenBank/DDBJ databases">
        <authorList>
            <person name="Ichikawa N."/>
            <person name="Kimura A."/>
            <person name="Kitahashi Y."/>
            <person name="Uohara A."/>
        </authorList>
    </citation>
    <scope>NUCLEOTIDE SEQUENCE [LARGE SCALE GENOMIC DNA]</scope>
    <source>
        <strain evidence="1 2">NBRC 107702</strain>
    </source>
</reference>
<gene>
    <name evidence="1" type="ORF">Pflav_076820</name>
</gene>
<dbReference type="AlphaFoldDB" id="A0A6F8Y582"/>
<dbReference type="KEGG" id="pfla:Pflav_076820"/>
<dbReference type="RefSeq" id="WP_197938832.1">
    <property type="nucleotide sequence ID" value="NZ_AP022870.1"/>
</dbReference>
<dbReference type="Gene3D" id="1.10.10.10">
    <property type="entry name" value="Winged helix-like DNA-binding domain superfamily/Winged helix DNA-binding domain"/>
    <property type="match status" value="1"/>
</dbReference>
<organism evidence="1 2">
    <name type="scientific">Phytohabitans flavus</name>
    <dbReference type="NCBI Taxonomy" id="1076124"/>
    <lineage>
        <taxon>Bacteria</taxon>
        <taxon>Bacillati</taxon>
        <taxon>Actinomycetota</taxon>
        <taxon>Actinomycetes</taxon>
        <taxon>Micromonosporales</taxon>
        <taxon>Micromonosporaceae</taxon>
    </lineage>
</organism>
<dbReference type="SUPFAM" id="SSF46689">
    <property type="entry name" value="Homeodomain-like"/>
    <property type="match status" value="1"/>
</dbReference>
<dbReference type="EMBL" id="AP022870">
    <property type="protein sequence ID" value="BCB81272.1"/>
    <property type="molecule type" value="Genomic_DNA"/>
</dbReference>
<dbReference type="Pfam" id="PF04255">
    <property type="entry name" value="DUF433"/>
    <property type="match status" value="1"/>
</dbReference>
<sequence>MLVAPELATDGIDVLWDFSRSRAGHGLIAGDTGQHVFREIVQDHLQYVAWDDERLPIELTLRHWQPSKVVVDVRRSFGQPIFAGTGVRVADVAGMMRAGESAEIVAEEFGLPIGDVRTAARILLGRAA</sequence>
<keyword evidence="2" id="KW-1185">Reference proteome</keyword>
<proteinExistence type="predicted"/>
<dbReference type="InterPro" id="IPR009057">
    <property type="entry name" value="Homeodomain-like_sf"/>
</dbReference>
<evidence type="ECO:0000313" key="2">
    <source>
        <dbReference type="Proteomes" id="UP000502508"/>
    </source>
</evidence>
<name>A0A6F8Y582_9ACTN</name>
<dbReference type="InterPro" id="IPR007367">
    <property type="entry name" value="DUF433"/>
</dbReference>
<protein>
    <recommendedName>
        <fullName evidence="3">DUF433 domain-containing protein</fullName>
    </recommendedName>
</protein>
<accession>A0A6F8Y582</accession>